<dbReference type="EMBL" id="SPHZ02000002">
    <property type="protein sequence ID" value="KAF0929391.1"/>
    <property type="molecule type" value="Genomic_DNA"/>
</dbReference>
<accession>A0A6G1EXR2</accession>
<feature type="compositionally biased region" description="Polar residues" evidence="1">
    <location>
        <begin position="58"/>
        <end position="78"/>
    </location>
</feature>
<reference evidence="2 3" key="1">
    <citation type="submission" date="2019-11" db="EMBL/GenBank/DDBJ databases">
        <title>Whole genome sequence of Oryza granulata.</title>
        <authorList>
            <person name="Li W."/>
        </authorList>
    </citation>
    <scope>NUCLEOTIDE SEQUENCE [LARGE SCALE GENOMIC DNA]</scope>
    <source>
        <strain evidence="3">cv. Menghai</strain>
        <tissue evidence="2">Leaf</tissue>
    </source>
</reference>
<evidence type="ECO:0000313" key="2">
    <source>
        <dbReference type="EMBL" id="KAF0929391.1"/>
    </source>
</evidence>
<gene>
    <name evidence="2" type="ORF">E2562_021415</name>
</gene>
<dbReference type="Proteomes" id="UP000479710">
    <property type="component" value="Unassembled WGS sequence"/>
</dbReference>
<protein>
    <submittedName>
        <fullName evidence="2">Uncharacterized protein</fullName>
    </submittedName>
</protein>
<comment type="caution">
    <text evidence="2">The sequence shown here is derived from an EMBL/GenBank/DDBJ whole genome shotgun (WGS) entry which is preliminary data.</text>
</comment>
<organism evidence="2 3">
    <name type="scientific">Oryza meyeriana var. granulata</name>
    <dbReference type="NCBI Taxonomy" id="110450"/>
    <lineage>
        <taxon>Eukaryota</taxon>
        <taxon>Viridiplantae</taxon>
        <taxon>Streptophyta</taxon>
        <taxon>Embryophyta</taxon>
        <taxon>Tracheophyta</taxon>
        <taxon>Spermatophyta</taxon>
        <taxon>Magnoliopsida</taxon>
        <taxon>Liliopsida</taxon>
        <taxon>Poales</taxon>
        <taxon>Poaceae</taxon>
        <taxon>BOP clade</taxon>
        <taxon>Oryzoideae</taxon>
        <taxon>Oryzeae</taxon>
        <taxon>Oryzinae</taxon>
        <taxon>Oryza</taxon>
        <taxon>Oryza meyeriana</taxon>
    </lineage>
</organism>
<evidence type="ECO:0000313" key="3">
    <source>
        <dbReference type="Proteomes" id="UP000479710"/>
    </source>
</evidence>
<name>A0A6G1EXR2_9ORYZ</name>
<sequence>MGVVQVHLPNVVRRQARPKMKGADLEPERVRHDHGAYQATAPKAADDLDNLNDPGISSARSSQESYVTTDASRSPRLS</sequence>
<feature type="region of interest" description="Disordered" evidence="1">
    <location>
        <begin position="1"/>
        <end position="78"/>
    </location>
</feature>
<dbReference type="AlphaFoldDB" id="A0A6G1EXR2"/>
<evidence type="ECO:0000256" key="1">
    <source>
        <dbReference type="SAM" id="MobiDB-lite"/>
    </source>
</evidence>
<proteinExistence type="predicted"/>
<feature type="compositionally biased region" description="Basic and acidic residues" evidence="1">
    <location>
        <begin position="21"/>
        <end position="35"/>
    </location>
</feature>
<keyword evidence="3" id="KW-1185">Reference proteome</keyword>